<dbReference type="Gene3D" id="3.30.750.24">
    <property type="entry name" value="STAS domain"/>
    <property type="match status" value="1"/>
</dbReference>
<evidence type="ECO:0000256" key="3">
    <source>
        <dbReference type="SAM" id="MobiDB-lite"/>
    </source>
</evidence>
<organism evidence="5 6">
    <name type="scientific">Streptomyces roseoviridis</name>
    <dbReference type="NCBI Taxonomy" id="67361"/>
    <lineage>
        <taxon>Bacteria</taxon>
        <taxon>Bacillati</taxon>
        <taxon>Actinomycetota</taxon>
        <taxon>Actinomycetes</taxon>
        <taxon>Kitasatosporales</taxon>
        <taxon>Streptomycetaceae</taxon>
        <taxon>Streptomyces</taxon>
    </lineage>
</organism>
<comment type="similarity">
    <text evidence="1 2">Belongs to the anti-sigma-factor antagonist family.</text>
</comment>
<proteinExistence type="inferred from homology"/>
<dbReference type="Pfam" id="PF13466">
    <property type="entry name" value="STAS_2"/>
    <property type="match status" value="1"/>
</dbReference>
<evidence type="ECO:0000256" key="1">
    <source>
        <dbReference type="ARBA" id="ARBA00009013"/>
    </source>
</evidence>
<dbReference type="InterPro" id="IPR003658">
    <property type="entry name" value="Anti-sigma_ant"/>
</dbReference>
<evidence type="ECO:0000313" key="6">
    <source>
        <dbReference type="Proteomes" id="UP001589716"/>
    </source>
</evidence>
<dbReference type="InterPro" id="IPR058548">
    <property type="entry name" value="MlaB-like_STAS"/>
</dbReference>
<keyword evidence="6" id="KW-1185">Reference proteome</keyword>
<feature type="domain" description="STAS" evidence="4">
    <location>
        <begin position="24"/>
        <end position="123"/>
    </location>
</feature>
<dbReference type="PANTHER" id="PTHR33495:SF2">
    <property type="entry name" value="ANTI-SIGMA FACTOR ANTAGONIST TM_1081-RELATED"/>
    <property type="match status" value="1"/>
</dbReference>
<evidence type="ECO:0000259" key="4">
    <source>
        <dbReference type="PROSITE" id="PS50801"/>
    </source>
</evidence>
<dbReference type="InterPro" id="IPR002645">
    <property type="entry name" value="STAS_dom"/>
</dbReference>
<accession>A0ABV5QT60</accession>
<dbReference type="EMBL" id="JBHMCT010000013">
    <property type="protein sequence ID" value="MFB9556685.1"/>
    <property type="molecule type" value="Genomic_DNA"/>
</dbReference>
<evidence type="ECO:0000256" key="2">
    <source>
        <dbReference type="RuleBase" id="RU003749"/>
    </source>
</evidence>
<dbReference type="NCBIfam" id="TIGR00377">
    <property type="entry name" value="ant_ant_sig"/>
    <property type="match status" value="1"/>
</dbReference>
<dbReference type="PROSITE" id="PS50801">
    <property type="entry name" value="STAS"/>
    <property type="match status" value="1"/>
</dbReference>
<dbReference type="PANTHER" id="PTHR33495">
    <property type="entry name" value="ANTI-SIGMA FACTOR ANTAGONIST TM_1081-RELATED-RELATED"/>
    <property type="match status" value="1"/>
</dbReference>
<evidence type="ECO:0000313" key="5">
    <source>
        <dbReference type="EMBL" id="MFB9556685.1"/>
    </source>
</evidence>
<protein>
    <recommendedName>
        <fullName evidence="2">Anti-sigma factor antagonist</fullName>
    </recommendedName>
</protein>
<reference evidence="5 6" key="1">
    <citation type="submission" date="2024-09" db="EMBL/GenBank/DDBJ databases">
        <authorList>
            <person name="Sun Q."/>
            <person name="Mori K."/>
        </authorList>
    </citation>
    <scope>NUCLEOTIDE SEQUENCE [LARGE SCALE GENOMIC DNA]</scope>
    <source>
        <strain evidence="5 6">JCM 4414</strain>
    </source>
</reference>
<dbReference type="Proteomes" id="UP001589716">
    <property type="component" value="Unassembled WGS sequence"/>
</dbReference>
<dbReference type="SUPFAM" id="SSF52091">
    <property type="entry name" value="SpoIIaa-like"/>
    <property type="match status" value="1"/>
</dbReference>
<name>A0ABV5QT60_9ACTN</name>
<comment type="caution">
    <text evidence="5">The sequence shown here is derived from an EMBL/GenBank/DDBJ whole genome shotgun (WGS) entry which is preliminary data.</text>
</comment>
<gene>
    <name evidence="5" type="ORF">ACFFTP_21145</name>
</gene>
<dbReference type="RefSeq" id="WP_345484862.1">
    <property type="nucleotide sequence ID" value="NZ_BAAAWU010000001.1"/>
</dbReference>
<dbReference type="CDD" id="cd07043">
    <property type="entry name" value="STAS_anti-anti-sigma_factors"/>
    <property type="match status" value="1"/>
</dbReference>
<sequence length="146" mass="15032">MGATEAAEDFAGRLDVDVLEGRKPGTVVVTVTGELDHDTAAPLKEALVRHARAGRIVVDCAGLRFCDSTGLNVLLRARLRMLDAGGRLDLAALRAPVNRMFEITGARAVFRVYEDTAAALADTPATGGASAEGSPATNGSPAAEGS</sequence>
<feature type="region of interest" description="Disordered" evidence="3">
    <location>
        <begin position="123"/>
        <end position="146"/>
    </location>
</feature>
<dbReference type="InterPro" id="IPR036513">
    <property type="entry name" value="STAS_dom_sf"/>
</dbReference>